<dbReference type="AlphaFoldDB" id="A0A0L8I227"/>
<name>A0A0L8I227_OCTBM</name>
<accession>A0A0L8I227</accession>
<protein>
    <submittedName>
        <fullName evidence="1">Uncharacterized protein</fullName>
    </submittedName>
</protein>
<reference evidence="1" key="1">
    <citation type="submission" date="2015-07" db="EMBL/GenBank/DDBJ databases">
        <title>MeaNS - Measles Nucleotide Surveillance Program.</title>
        <authorList>
            <person name="Tran T."/>
            <person name="Druce J."/>
        </authorList>
    </citation>
    <scope>NUCLEOTIDE SEQUENCE</scope>
    <source>
        <strain evidence="1">UCB-OBI-ISO-001</strain>
        <tissue evidence="1">Gonad</tissue>
    </source>
</reference>
<dbReference type="EMBL" id="KQ416724">
    <property type="protein sequence ID" value="KOF95512.1"/>
    <property type="molecule type" value="Genomic_DNA"/>
</dbReference>
<evidence type="ECO:0000313" key="1">
    <source>
        <dbReference type="EMBL" id="KOF95512.1"/>
    </source>
</evidence>
<gene>
    <name evidence="1" type="ORF">OCBIM_22038066mg</name>
</gene>
<proteinExistence type="predicted"/>
<organism evidence="1">
    <name type="scientific">Octopus bimaculoides</name>
    <name type="common">California two-spotted octopus</name>
    <dbReference type="NCBI Taxonomy" id="37653"/>
    <lineage>
        <taxon>Eukaryota</taxon>
        <taxon>Metazoa</taxon>
        <taxon>Spiralia</taxon>
        <taxon>Lophotrochozoa</taxon>
        <taxon>Mollusca</taxon>
        <taxon>Cephalopoda</taxon>
        <taxon>Coleoidea</taxon>
        <taxon>Octopodiformes</taxon>
        <taxon>Octopoda</taxon>
        <taxon>Incirrata</taxon>
        <taxon>Octopodidae</taxon>
        <taxon>Octopus</taxon>
    </lineage>
</organism>
<sequence length="55" mass="6179">MRYTTSTYPNIYCFLNGKCSSNGFPIFSIQHQSVFRVSSADFSAWPPFGSLFDAS</sequence>